<dbReference type="RefSeq" id="XP_041297002.1">
    <property type="nucleotide sequence ID" value="XM_041433358.1"/>
</dbReference>
<dbReference type="GeneID" id="64695617"/>
<organism evidence="1 2">
    <name type="scientific">Suillus discolor</name>
    <dbReference type="NCBI Taxonomy" id="1912936"/>
    <lineage>
        <taxon>Eukaryota</taxon>
        <taxon>Fungi</taxon>
        <taxon>Dikarya</taxon>
        <taxon>Basidiomycota</taxon>
        <taxon>Agaricomycotina</taxon>
        <taxon>Agaricomycetes</taxon>
        <taxon>Agaricomycetidae</taxon>
        <taxon>Boletales</taxon>
        <taxon>Suillineae</taxon>
        <taxon>Suillaceae</taxon>
        <taxon>Suillus</taxon>
    </lineage>
</organism>
<gene>
    <name evidence="1" type="ORF">F5147DRAFT_649667</name>
</gene>
<keyword evidence="2" id="KW-1185">Reference proteome</keyword>
<accession>A0A9P7FEN5</accession>
<evidence type="ECO:0000313" key="2">
    <source>
        <dbReference type="Proteomes" id="UP000823399"/>
    </source>
</evidence>
<proteinExistence type="predicted"/>
<comment type="caution">
    <text evidence="1">The sequence shown here is derived from an EMBL/GenBank/DDBJ whole genome shotgun (WGS) entry which is preliminary data.</text>
</comment>
<dbReference type="Proteomes" id="UP000823399">
    <property type="component" value="Unassembled WGS sequence"/>
</dbReference>
<reference evidence="1" key="1">
    <citation type="journal article" date="2020" name="New Phytol.">
        <title>Comparative genomics reveals dynamic genome evolution in host specialist ectomycorrhizal fungi.</title>
        <authorList>
            <person name="Lofgren L.A."/>
            <person name="Nguyen N.H."/>
            <person name="Vilgalys R."/>
            <person name="Ruytinx J."/>
            <person name="Liao H.L."/>
            <person name="Branco S."/>
            <person name="Kuo A."/>
            <person name="LaButti K."/>
            <person name="Lipzen A."/>
            <person name="Andreopoulos W."/>
            <person name="Pangilinan J."/>
            <person name="Riley R."/>
            <person name="Hundley H."/>
            <person name="Na H."/>
            <person name="Barry K."/>
            <person name="Grigoriev I.V."/>
            <person name="Stajich J.E."/>
            <person name="Kennedy P.G."/>
        </authorList>
    </citation>
    <scope>NUCLEOTIDE SEQUENCE</scope>
    <source>
        <strain evidence="1">FC423</strain>
    </source>
</reference>
<name>A0A9P7FEN5_9AGAM</name>
<dbReference type="EMBL" id="JABBWM010000008">
    <property type="protein sequence ID" value="KAG2115285.1"/>
    <property type="molecule type" value="Genomic_DNA"/>
</dbReference>
<protein>
    <submittedName>
        <fullName evidence="1">Uncharacterized protein</fullName>
    </submittedName>
</protein>
<sequence length="126" mass="14609">MKYSILSSTTAVRLWPHEVPQTNCQPKIMNSSLSWLEASLSYIYYWIFVLLKVQVIKHYESHEVPECIRGDLSTFVQAFSEEFIVHHLQHFAEHYHIENIIPPQHGSTATMVVLLRDGADGIDIER</sequence>
<evidence type="ECO:0000313" key="1">
    <source>
        <dbReference type="EMBL" id="KAG2115285.1"/>
    </source>
</evidence>
<dbReference type="AlphaFoldDB" id="A0A9P7FEN5"/>